<dbReference type="EMBL" id="HBGH01006705">
    <property type="protein sequence ID" value="CAD9231450.1"/>
    <property type="molecule type" value="Transcribed_RNA"/>
</dbReference>
<reference evidence="1" key="1">
    <citation type="submission" date="2021-01" db="EMBL/GenBank/DDBJ databases">
        <authorList>
            <person name="Corre E."/>
            <person name="Pelletier E."/>
            <person name="Niang G."/>
            <person name="Scheremetjew M."/>
            <person name="Finn R."/>
            <person name="Kale V."/>
            <person name="Holt S."/>
            <person name="Cochrane G."/>
            <person name="Meng A."/>
            <person name="Brown T."/>
            <person name="Cohen L."/>
        </authorList>
    </citation>
    <scope>NUCLEOTIDE SEQUENCE</scope>
    <source>
        <strain evidence="1">SAG 36.94</strain>
    </source>
</reference>
<dbReference type="AlphaFoldDB" id="A0A7S1XDL5"/>
<protein>
    <submittedName>
        <fullName evidence="1">Uncharacterized protein</fullName>
    </submittedName>
</protein>
<organism evidence="1">
    <name type="scientific">Compsopogon caeruleus</name>
    <dbReference type="NCBI Taxonomy" id="31354"/>
    <lineage>
        <taxon>Eukaryota</taxon>
        <taxon>Rhodophyta</taxon>
        <taxon>Compsopogonophyceae</taxon>
        <taxon>Compsopogonales</taxon>
        <taxon>Compsopogonaceae</taxon>
        <taxon>Compsopogon</taxon>
    </lineage>
</organism>
<proteinExistence type="predicted"/>
<accession>A0A7S1XDL5</accession>
<sequence>MLPEKKSAASCAAAVSSNAMEALAIVLKQYVLLVQMIPTALREKVVTESSALQWGYVLRGRTRSAMMSILLLLARKTNVLSAVPRLVAVPRMNLIRPRQQFVVRPAVAVLV</sequence>
<gene>
    <name evidence="1" type="ORF">CCAE0312_LOCUS3527</name>
</gene>
<name>A0A7S1XDL5_9RHOD</name>
<evidence type="ECO:0000313" key="1">
    <source>
        <dbReference type="EMBL" id="CAD9231450.1"/>
    </source>
</evidence>